<gene>
    <name evidence="1" type="ORF">A2227_07200</name>
</gene>
<name>A0A1F5SEI3_9BACT</name>
<accession>A0A1F5SEI3</accession>
<dbReference type="EMBL" id="MFGB01000023">
    <property type="protein sequence ID" value="OGF25108.1"/>
    <property type="molecule type" value="Genomic_DNA"/>
</dbReference>
<protein>
    <submittedName>
        <fullName evidence="1">Uncharacterized protein</fullName>
    </submittedName>
</protein>
<reference evidence="1 2" key="1">
    <citation type="journal article" date="2016" name="Nat. Commun.">
        <title>Thousands of microbial genomes shed light on interconnected biogeochemical processes in an aquifer system.</title>
        <authorList>
            <person name="Anantharaman K."/>
            <person name="Brown C.T."/>
            <person name="Hug L.A."/>
            <person name="Sharon I."/>
            <person name="Castelle C.J."/>
            <person name="Probst A.J."/>
            <person name="Thomas B.C."/>
            <person name="Singh A."/>
            <person name="Wilkins M.J."/>
            <person name="Karaoz U."/>
            <person name="Brodie E.L."/>
            <person name="Williams K.H."/>
            <person name="Hubbard S.S."/>
            <person name="Banfield J.F."/>
        </authorList>
    </citation>
    <scope>NUCLEOTIDE SEQUENCE [LARGE SCALE GENOMIC DNA]</scope>
</reference>
<comment type="caution">
    <text evidence="1">The sequence shown here is derived from an EMBL/GenBank/DDBJ whole genome shotgun (WGS) entry which is preliminary data.</text>
</comment>
<evidence type="ECO:0000313" key="1">
    <source>
        <dbReference type="EMBL" id="OGF25108.1"/>
    </source>
</evidence>
<proteinExistence type="predicted"/>
<sequence length="87" mass="9869">MFKITGTLKKEEIREFTRKDGTPGKSRTLYVEPAGSVYPIKVNCSDLETKIGKQGDTVTLEVEAFPYVIQDGKRKKAFLDIYIPNKK</sequence>
<evidence type="ECO:0000313" key="2">
    <source>
        <dbReference type="Proteomes" id="UP000178367"/>
    </source>
</evidence>
<dbReference type="Proteomes" id="UP000178367">
    <property type="component" value="Unassembled WGS sequence"/>
</dbReference>
<dbReference type="AlphaFoldDB" id="A0A1F5SEI3"/>
<organism evidence="1 2">
    <name type="scientific">Candidatus Falkowbacteria bacterium RIFOXYA2_FULL_47_19</name>
    <dbReference type="NCBI Taxonomy" id="1797994"/>
    <lineage>
        <taxon>Bacteria</taxon>
        <taxon>Candidatus Falkowiibacteriota</taxon>
    </lineage>
</organism>